<comment type="caution">
    <text evidence="3">The sequence shown here is derived from an EMBL/GenBank/DDBJ whole genome shotgun (WGS) entry which is preliminary data.</text>
</comment>
<evidence type="ECO:0000313" key="3">
    <source>
        <dbReference type="EMBL" id="MBH0229207.1"/>
    </source>
</evidence>
<organism evidence="3 4">
    <name type="scientific">Halobacillus yeomjeoni</name>
    <dbReference type="NCBI Taxonomy" id="311194"/>
    <lineage>
        <taxon>Bacteria</taxon>
        <taxon>Bacillati</taxon>
        <taxon>Bacillota</taxon>
        <taxon>Bacilli</taxon>
        <taxon>Bacillales</taxon>
        <taxon>Bacillaceae</taxon>
        <taxon>Halobacillus</taxon>
    </lineage>
</organism>
<evidence type="ECO:0000256" key="2">
    <source>
        <dbReference type="SAM" id="Phobius"/>
    </source>
</evidence>
<dbReference type="AlphaFoldDB" id="A0A931HT93"/>
<keyword evidence="2" id="KW-0812">Transmembrane</keyword>
<reference evidence="3 4" key="1">
    <citation type="journal article" date="2005" name="Int. J. Syst. Evol. Microbiol.">
        <title>Halobacillus yeomjeoni sp. nov., isolated from a marine solar saltern in Korea.</title>
        <authorList>
            <person name="Yoon J.H."/>
            <person name="Kang S.J."/>
            <person name="Lee C.H."/>
            <person name="Oh H.W."/>
            <person name="Oh T.K."/>
        </authorList>
    </citation>
    <scope>NUCLEOTIDE SEQUENCE [LARGE SCALE GENOMIC DNA]</scope>
    <source>
        <strain evidence="3 4">KCTC 3957</strain>
    </source>
</reference>
<accession>A0A931HT93</accession>
<keyword evidence="2" id="KW-1133">Transmembrane helix</keyword>
<gene>
    <name evidence="3" type="ORF">H0267_03175</name>
</gene>
<feature type="compositionally biased region" description="Basic and acidic residues" evidence="1">
    <location>
        <begin position="261"/>
        <end position="273"/>
    </location>
</feature>
<proteinExistence type="predicted"/>
<feature type="transmembrane region" description="Helical" evidence="2">
    <location>
        <begin position="74"/>
        <end position="97"/>
    </location>
</feature>
<evidence type="ECO:0000256" key="1">
    <source>
        <dbReference type="SAM" id="MobiDB-lite"/>
    </source>
</evidence>
<keyword evidence="4" id="KW-1185">Reference proteome</keyword>
<dbReference type="RefSeq" id="WP_197315831.1">
    <property type="nucleotide sequence ID" value="NZ_JADZSC010000001.1"/>
</dbReference>
<protein>
    <submittedName>
        <fullName evidence="3">Uncharacterized protein</fullName>
    </submittedName>
</protein>
<sequence>MNKTESLKEINRLLAIHNEIETLESNIPSAYKRNFEPMYYANYKNAKDEIERLGLQDEIDFHVYDKPKENSPKLIGAILTAVYIGFGFIKGGLWPWLMVPTGICFFFPIVHEIVDSLNLKNARDHRRYTEKKESEYVKQAHKLIQKDIQKDYNSSLAQKKEAAEKYAPLIGRLEVKRHFTSIPPEYNSKESLLRLKGHLEGFRADTLKEAFNLEWMHQQNMNVQQSYQQKYDDLEEAMESKLSDMESDFENEVSSMESDFESYKRSVDSHTDRMEEKMRDMEQELYDRKQPKFW</sequence>
<feature type="region of interest" description="Disordered" evidence="1">
    <location>
        <begin position="253"/>
        <end position="273"/>
    </location>
</feature>
<dbReference type="EMBL" id="JADZSC010000001">
    <property type="protein sequence ID" value="MBH0229207.1"/>
    <property type="molecule type" value="Genomic_DNA"/>
</dbReference>
<name>A0A931HT93_9BACI</name>
<evidence type="ECO:0000313" key="4">
    <source>
        <dbReference type="Proteomes" id="UP000614490"/>
    </source>
</evidence>
<dbReference type="Proteomes" id="UP000614490">
    <property type="component" value="Unassembled WGS sequence"/>
</dbReference>
<keyword evidence="2" id="KW-0472">Membrane</keyword>